<dbReference type="PANTHER" id="PTHR10253">
    <property type="entry name" value="POLYCOMB PROTEIN"/>
    <property type="match status" value="1"/>
</dbReference>
<evidence type="ECO:0000256" key="1">
    <source>
        <dbReference type="ARBA" id="ARBA00008075"/>
    </source>
</evidence>
<organism evidence="7 8">
    <name type="scientific">Actinia tenebrosa</name>
    <name type="common">Australian red waratah sea anemone</name>
    <dbReference type="NCBI Taxonomy" id="6105"/>
    <lineage>
        <taxon>Eukaryota</taxon>
        <taxon>Metazoa</taxon>
        <taxon>Cnidaria</taxon>
        <taxon>Anthozoa</taxon>
        <taxon>Hexacorallia</taxon>
        <taxon>Actiniaria</taxon>
        <taxon>Actiniidae</taxon>
        <taxon>Actinia</taxon>
    </lineage>
</organism>
<evidence type="ECO:0000313" key="8">
    <source>
        <dbReference type="RefSeq" id="XP_031549458.1"/>
    </source>
</evidence>
<dbReference type="SMART" id="SM00320">
    <property type="entry name" value="WD40"/>
    <property type="match status" value="5"/>
</dbReference>
<protein>
    <submittedName>
        <fullName evidence="8">Polycomb protein EED-like</fullName>
    </submittedName>
</protein>
<dbReference type="FunCoup" id="A0A6P8H1B1">
    <property type="interactions" value="3014"/>
</dbReference>
<evidence type="ECO:0000313" key="7">
    <source>
        <dbReference type="Proteomes" id="UP000515163"/>
    </source>
</evidence>
<reference evidence="8" key="1">
    <citation type="submission" date="2025-08" db="UniProtKB">
        <authorList>
            <consortium name="RefSeq"/>
        </authorList>
    </citation>
    <scope>IDENTIFICATION</scope>
    <source>
        <tissue evidence="8">Tentacle</tissue>
    </source>
</reference>
<dbReference type="Gene3D" id="2.130.10.10">
    <property type="entry name" value="YVTN repeat-like/Quinoprotein amine dehydrogenase"/>
    <property type="match status" value="1"/>
</dbReference>
<feature type="repeat" description="WD" evidence="6">
    <location>
        <begin position="7"/>
        <end position="49"/>
    </location>
</feature>
<evidence type="ECO:0000256" key="6">
    <source>
        <dbReference type="PROSITE-ProRule" id="PRU00221"/>
    </source>
</evidence>
<dbReference type="AlphaFoldDB" id="A0A6P8H1B1"/>
<dbReference type="KEGG" id="aten:116286987"/>
<keyword evidence="5" id="KW-0804">Transcription</keyword>
<keyword evidence="7" id="KW-1185">Reference proteome</keyword>
<dbReference type="InterPro" id="IPR036322">
    <property type="entry name" value="WD40_repeat_dom_sf"/>
</dbReference>
<gene>
    <name evidence="8" type="primary">LOC116286987</name>
</gene>
<dbReference type="Pfam" id="PF00400">
    <property type="entry name" value="WD40"/>
    <property type="match status" value="3"/>
</dbReference>
<evidence type="ECO:0000256" key="4">
    <source>
        <dbReference type="ARBA" id="ARBA00023015"/>
    </source>
</evidence>
<dbReference type="SUPFAM" id="SSF50978">
    <property type="entry name" value="WD40 repeat-like"/>
    <property type="match status" value="1"/>
</dbReference>
<dbReference type="PROSITE" id="PS50082">
    <property type="entry name" value="WD_REPEATS_2"/>
    <property type="match status" value="2"/>
</dbReference>
<comment type="similarity">
    <text evidence="1">Belongs to the WD repeat ESC family.</text>
</comment>
<dbReference type="InterPro" id="IPR020472">
    <property type="entry name" value="WD40_PAC1"/>
</dbReference>
<dbReference type="Proteomes" id="UP000515163">
    <property type="component" value="Unplaced"/>
</dbReference>
<evidence type="ECO:0000256" key="3">
    <source>
        <dbReference type="ARBA" id="ARBA00022737"/>
    </source>
</evidence>
<keyword evidence="4" id="KW-0805">Transcription regulation</keyword>
<dbReference type="PRINTS" id="PR00320">
    <property type="entry name" value="GPROTEINBRPT"/>
</dbReference>
<dbReference type="InterPro" id="IPR019775">
    <property type="entry name" value="WD40_repeat_CS"/>
</dbReference>
<dbReference type="InterPro" id="IPR001680">
    <property type="entry name" value="WD40_rpt"/>
</dbReference>
<keyword evidence="2 6" id="KW-0853">WD repeat</keyword>
<feature type="repeat" description="WD" evidence="6">
    <location>
        <begin position="53"/>
        <end position="94"/>
    </location>
</feature>
<name>A0A6P8H1B1_ACTTE</name>
<accession>A0A6P8H1B1</accession>
<evidence type="ECO:0000256" key="5">
    <source>
        <dbReference type="ARBA" id="ARBA00023163"/>
    </source>
</evidence>
<dbReference type="InterPro" id="IPR015943">
    <property type="entry name" value="WD40/YVTN_repeat-like_dom_sf"/>
</dbReference>
<dbReference type="InterPro" id="IPR051243">
    <property type="entry name" value="PcG_WD-repeat"/>
</dbReference>
<dbReference type="RefSeq" id="XP_031549458.1">
    <property type="nucleotide sequence ID" value="XM_031693598.1"/>
</dbReference>
<dbReference type="PROSITE" id="PS00678">
    <property type="entry name" value="WD_REPEATS_1"/>
    <property type="match status" value="2"/>
</dbReference>
<dbReference type="OrthoDB" id="7318948at2759"/>
<dbReference type="PROSITE" id="PS50294">
    <property type="entry name" value="WD_REPEATS_REGION"/>
    <property type="match status" value="2"/>
</dbReference>
<proteinExistence type="inferred from homology"/>
<evidence type="ECO:0000256" key="2">
    <source>
        <dbReference type="ARBA" id="ARBA00022574"/>
    </source>
</evidence>
<dbReference type="GeneID" id="116286987"/>
<dbReference type="InParanoid" id="A0A6P8H1B1"/>
<keyword evidence="3" id="KW-0677">Repeat</keyword>
<sequence>MKCIKHYIGHGGAINDLKLHPLDPHLLLSGSKDHGLRLWNIKTDVLVAVFGGVDGHRDEVLSVDFDVLGTKLISCGMDHSLKIWNLETDRLKEACKNSYTFDASTSKKQFKTIHEHYPNFTTRDIHRNYVDCVRWLGDLVLSKSCENCIVCWKPDGKLEDILQKTGNSDHGVEVLHRFDFHQCDIWYMRFSLDYEQRLMAAGNQTGKVFVWDIGFEDPTKARCASLVHNKCTAAIRQTAFSYNGKILICVCDDGTVWRWDRLR</sequence>